<accession>A0A423XBU9</accession>
<feature type="region of interest" description="Disordered" evidence="1">
    <location>
        <begin position="1"/>
        <end position="49"/>
    </location>
</feature>
<dbReference type="InParanoid" id="A0A423XBU9"/>
<feature type="compositionally biased region" description="Gly residues" evidence="1">
    <location>
        <begin position="9"/>
        <end position="26"/>
    </location>
</feature>
<dbReference type="EMBL" id="LKEB01000019">
    <property type="protein sequence ID" value="ROW13421.1"/>
    <property type="molecule type" value="Genomic_DNA"/>
</dbReference>
<name>A0A423XBU9_9PEZI</name>
<evidence type="ECO:0000313" key="3">
    <source>
        <dbReference type="Proteomes" id="UP000285146"/>
    </source>
</evidence>
<sequence length="80" mass="8342">MPSTKTSSSGGGGTSFGSGQPSGGGWSSSTVPKVGPQNIANSGGFNKYPCKNRYTHNCTEWVYVKNATCTPCLCVLNDLY</sequence>
<dbReference type="OrthoDB" id="6079484at2759"/>
<organism evidence="2 3">
    <name type="scientific">Cytospora leucostoma</name>
    <dbReference type="NCBI Taxonomy" id="1230097"/>
    <lineage>
        <taxon>Eukaryota</taxon>
        <taxon>Fungi</taxon>
        <taxon>Dikarya</taxon>
        <taxon>Ascomycota</taxon>
        <taxon>Pezizomycotina</taxon>
        <taxon>Sordariomycetes</taxon>
        <taxon>Sordariomycetidae</taxon>
        <taxon>Diaporthales</taxon>
        <taxon>Cytosporaceae</taxon>
        <taxon>Cytospora</taxon>
    </lineage>
</organism>
<evidence type="ECO:0000313" key="2">
    <source>
        <dbReference type="EMBL" id="ROW13421.1"/>
    </source>
</evidence>
<protein>
    <submittedName>
        <fullName evidence="2">Uncharacterized protein</fullName>
    </submittedName>
</protein>
<reference evidence="2 3" key="1">
    <citation type="submission" date="2015-09" db="EMBL/GenBank/DDBJ databases">
        <title>Host preference determinants of Valsa canker pathogens revealed by comparative genomics.</title>
        <authorList>
            <person name="Yin Z."/>
            <person name="Huang L."/>
        </authorList>
    </citation>
    <scope>NUCLEOTIDE SEQUENCE [LARGE SCALE GENOMIC DNA]</scope>
    <source>
        <strain evidence="2 3">SXYLt</strain>
    </source>
</reference>
<gene>
    <name evidence="2" type="ORF">VPNG_04367</name>
</gene>
<dbReference type="AlphaFoldDB" id="A0A423XBU9"/>
<comment type="caution">
    <text evidence="2">The sequence shown here is derived from an EMBL/GenBank/DDBJ whole genome shotgun (WGS) entry which is preliminary data.</text>
</comment>
<keyword evidence="3" id="KW-1185">Reference proteome</keyword>
<dbReference type="Proteomes" id="UP000285146">
    <property type="component" value="Unassembled WGS sequence"/>
</dbReference>
<evidence type="ECO:0000256" key="1">
    <source>
        <dbReference type="SAM" id="MobiDB-lite"/>
    </source>
</evidence>
<proteinExistence type="predicted"/>